<dbReference type="InterPro" id="IPR023166">
    <property type="entry name" value="BaiN-like_dom_sf"/>
</dbReference>
<evidence type="ECO:0000256" key="1">
    <source>
        <dbReference type="ARBA" id="ARBA00001974"/>
    </source>
</evidence>
<dbReference type="Proteomes" id="UP000197007">
    <property type="component" value="Chromosome"/>
</dbReference>
<proteinExistence type="predicted"/>
<dbReference type="InterPro" id="IPR057661">
    <property type="entry name" value="RsdA/BaiN/AoA(So)_Rossmann"/>
</dbReference>
<dbReference type="Gene3D" id="3.50.50.60">
    <property type="entry name" value="FAD/NAD(P)-binding domain"/>
    <property type="match status" value="1"/>
</dbReference>
<evidence type="ECO:0000313" key="7">
    <source>
        <dbReference type="Proteomes" id="UP000197007"/>
    </source>
</evidence>
<dbReference type="PRINTS" id="PR00368">
    <property type="entry name" value="FADPNR"/>
</dbReference>
<evidence type="ECO:0000259" key="4">
    <source>
        <dbReference type="Pfam" id="PF03486"/>
    </source>
</evidence>
<dbReference type="InterPro" id="IPR004792">
    <property type="entry name" value="BaiN-like"/>
</dbReference>
<dbReference type="RefSeq" id="WP_088594862.1">
    <property type="nucleotide sequence ID" value="NZ_CP022022.1"/>
</dbReference>
<keyword evidence="2" id="KW-0285">Flavoprotein</keyword>
<keyword evidence="7" id="KW-1185">Reference proteome</keyword>
<dbReference type="PANTHER" id="PTHR42887:SF2">
    <property type="entry name" value="OS12G0638800 PROTEIN"/>
    <property type="match status" value="1"/>
</dbReference>
<feature type="domain" description="RsdA/BaiN/AoA(So)-like Rossmann fold-like" evidence="4">
    <location>
        <begin position="3"/>
        <end position="406"/>
    </location>
</feature>
<dbReference type="InterPro" id="IPR055178">
    <property type="entry name" value="RsdA/BaiN/AoA(So)-like_dom"/>
</dbReference>
<dbReference type="SUPFAM" id="SSF51905">
    <property type="entry name" value="FAD/NAD(P)-binding domain"/>
    <property type="match status" value="1"/>
</dbReference>
<evidence type="ECO:0000256" key="2">
    <source>
        <dbReference type="ARBA" id="ARBA00022630"/>
    </source>
</evidence>
<comment type="cofactor">
    <cofactor evidence="1">
        <name>FAD</name>
        <dbReference type="ChEBI" id="CHEBI:57692"/>
    </cofactor>
</comment>
<accession>A0A1Z4BRV3</accession>
<evidence type="ECO:0000256" key="3">
    <source>
        <dbReference type="ARBA" id="ARBA00022827"/>
    </source>
</evidence>
<dbReference type="NCBIfam" id="TIGR00275">
    <property type="entry name" value="aminoacetone oxidase family FAD-binding enzyme"/>
    <property type="match status" value="1"/>
</dbReference>
<evidence type="ECO:0000313" key="6">
    <source>
        <dbReference type="EMBL" id="ASF43998.1"/>
    </source>
</evidence>
<reference evidence="7" key="1">
    <citation type="submission" date="2017-06" db="EMBL/GenBank/DDBJ databases">
        <title>Complete genome sequence of Capnocytophaga sp. KCOM 1579 (=ChDC OS43) isolated from a human refractory periapical abscess lesion.</title>
        <authorList>
            <person name="Kook J.-K."/>
            <person name="Park S.-N."/>
            <person name="Lim Y.K."/>
            <person name="Roh H."/>
        </authorList>
    </citation>
    <scope>NUCLEOTIDE SEQUENCE [LARGE SCALE GENOMIC DNA]</scope>
    <source>
        <strain evidence="7">ChDC OS43</strain>
    </source>
</reference>
<protein>
    <submittedName>
        <fullName evidence="6">Aminoacetone oxidase family FAD-binding enzyme</fullName>
    </submittedName>
</protein>
<dbReference type="PANTHER" id="PTHR42887">
    <property type="entry name" value="OS12G0638800 PROTEIN"/>
    <property type="match status" value="1"/>
</dbReference>
<dbReference type="SUPFAM" id="SSF160996">
    <property type="entry name" value="HI0933 insert domain-like"/>
    <property type="match status" value="1"/>
</dbReference>
<dbReference type="AlphaFoldDB" id="A0A1Z4BRV3"/>
<sequence>MYDLIIIGGGAAGFFTAINTAENRPDFKIAILEKSKNVLHKVQISGGGRCNLTNAIFTPQELVKNYPRGSKELLSPFHRFMCGDTMEWFEAHGVSLKTEPDGRVFPASNSSESVVNCFLNAIKKHHIQVFTQQNVQALSPTSESWEITTSNSTYKARNLVISTGSNPKIWQLLASLGHTIIPPVPSLFTFNTSTQWAKELSGIAVNATVHLFSQGGKSLKITETAPLLFTHNGFSGPAVLRASAWGARILAECNYQCLMEVNFTAHNSETLTYDETLLFLQDCKQQNGRKTMQNFTLFELPKRLWNSLLDSAGIAPTQLWAELNKSQLRHLAEILTQCRFPIEGKATFKEEFVTAGGVKLSEINFKTYESKLHPHLYLAGEVLDIDAITGGFNFQNAWTGGYIIAENFVVKNSK</sequence>
<dbReference type="InterPro" id="IPR036188">
    <property type="entry name" value="FAD/NAD-bd_sf"/>
</dbReference>
<dbReference type="Gene3D" id="1.10.8.260">
    <property type="entry name" value="HI0933 insert domain-like"/>
    <property type="match status" value="1"/>
</dbReference>
<dbReference type="EMBL" id="CP022022">
    <property type="protein sequence ID" value="ASF43998.1"/>
    <property type="molecule type" value="Genomic_DNA"/>
</dbReference>
<dbReference type="Pfam" id="PF03486">
    <property type="entry name" value="HI0933_like"/>
    <property type="match status" value="1"/>
</dbReference>
<gene>
    <name evidence="6" type="ORF">CBG49_13370</name>
</gene>
<organism evidence="6 7">
    <name type="scientific">Capnocytophaga endodontalis</name>
    <dbReference type="NCBI Taxonomy" id="2708117"/>
    <lineage>
        <taxon>Bacteria</taxon>
        <taxon>Pseudomonadati</taxon>
        <taxon>Bacteroidota</taxon>
        <taxon>Flavobacteriia</taxon>
        <taxon>Flavobacteriales</taxon>
        <taxon>Flavobacteriaceae</taxon>
        <taxon>Capnocytophaga</taxon>
    </lineage>
</organism>
<keyword evidence="3" id="KW-0274">FAD</keyword>
<dbReference type="PRINTS" id="PR00411">
    <property type="entry name" value="PNDRDTASEI"/>
</dbReference>
<dbReference type="Pfam" id="PF22780">
    <property type="entry name" value="HI0933_like_1st"/>
    <property type="match status" value="1"/>
</dbReference>
<evidence type="ECO:0000259" key="5">
    <source>
        <dbReference type="Pfam" id="PF22780"/>
    </source>
</evidence>
<dbReference type="Gene3D" id="2.40.30.10">
    <property type="entry name" value="Translation factors"/>
    <property type="match status" value="1"/>
</dbReference>
<name>A0A1Z4BRV3_9FLAO</name>
<feature type="domain" description="RsdA/BaiN/AoA(So)-like insert" evidence="5">
    <location>
        <begin position="184"/>
        <end position="353"/>
    </location>
</feature>
<dbReference type="KEGG" id="capn:CBG49_13370"/>